<feature type="region of interest" description="Disordered" evidence="1">
    <location>
        <begin position="1"/>
        <end position="105"/>
    </location>
</feature>
<organism evidence="2 3">
    <name type="scientific">Ganoderma sinense ZZ0214-1</name>
    <dbReference type="NCBI Taxonomy" id="1077348"/>
    <lineage>
        <taxon>Eukaryota</taxon>
        <taxon>Fungi</taxon>
        <taxon>Dikarya</taxon>
        <taxon>Basidiomycota</taxon>
        <taxon>Agaricomycotina</taxon>
        <taxon>Agaricomycetes</taxon>
        <taxon>Polyporales</taxon>
        <taxon>Polyporaceae</taxon>
        <taxon>Ganoderma</taxon>
    </lineage>
</organism>
<evidence type="ECO:0000256" key="1">
    <source>
        <dbReference type="SAM" id="MobiDB-lite"/>
    </source>
</evidence>
<reference evidence="2 3" key="1">
    <citation type="journal article" date="2015" name="Sci. Rep.">
        <title>Chromosome-level genome map provides insights into diverse defense mechanisms in the medicinal fungus Ganoderma sinense.</title>
        <authorList>
            <person name="Zhu Y."/>
            <person name="Xu J."/>
            <person name="Sun C."/>
            <person name="Zhou S."/>
            <person name="Xu H."/>
            <person name="Nelson D.R."/>
            <person name="Qian J."/>
            <person name="Song J."/>
            <person name="Luo H."/>
            <person name="Xiang L."/>
            <person name="Li Y."/>
            <person name="Xu Z."/>
            <person name="Ji A."/>
            <person name="Wang L."/>
            <person name="Lu S."/>
            <person name="Hayward A."/>
            <person name="Sun W."/>
            <person name="Li X."/>
            <person name="Schwartz D.C."/>
            <person name="Wang Y."/>
            <person name="Chen S."/>
        </authorList>
    </citation>
    <scope>NUCLEOTIDE SEQUENCE [LARGE SCALE GENOMIC DNA]</scope>
    <source>
        <strain evidence="2 3">ZZ0214-1</strain>
    </source>
</reference>
<sequence>MASSVSTTTMVSVSASTAASVIDPVLTSSGTPATTSTPSSTSGAPATASAPSSATPGANTPDDNDGSRTKKKPRLTIAGMPPPLKGKSTQSASKATKQRTQSQKHGTLEAMFKQMSTSNVTTSHAAPFTLTPTNEPCLPSPAIVGLTRSQRLFSVVTEVDPRALVFGRATSREFFLFMELRVTHQWATFQMTPYDWVCAASTYNTSIKRLNVEHGTALPLKTPRALLDKLSEVESNIFVRIRDTSYRSRSGSTNFWEHHCKAVYLGSKIQKMLDDATFKMNKNHTCGRCKRIMYPGGKNHKDNHPRNVCSDGVRQSAEKVHLVINGISRDFVEQPPPYPQPKDVFTDGNVFHPARFMELVRAFYDRVVVNNSAPGALAMHDYAFGALLLDRTVIVPGLDGSPSKAIFKLFHSFTLAPGEAVVLDNHEGEVYLRMDCLSEPALEVLPDAVADGSQSVALG</sequence>
<dbReference type="EMBL" id="AYKW01000014">
    <property type="protein sequence ID" value="PIL30527.1"/>
    <property type="molecule type" value="Genomic_DNA"/>
</dbReference>
<feature type="compositionally biased region" description="Polar residues" evidence="1">
    <location>
        <begin position="87"/>
        <end position="105"/>
    </location>
</feature>
<gene>
    <name evidence="2" type="ORF">GSI_07227</name>
</gene>
<comment type="caution">
    <text evidence="2">The sequence shown here is derived from an EMBL/GenBank/DDBJ whole genome shotgun (WGS) entry which is preliminary data.</text>
</comment>
<keyword evidence="3" id="KW-1185">Reference proteome</keyword>
<evidence type="ECO:0000313" key="3">
    <source>
        <dbReference type="Proteomes" id="UP000230002"/>
    </source>
</evidence>
<dbReference type="AlphaFoldDB" id="A0A2G8S9W2"/>
<protein>
    <submittedName>
        <fullName evidence="2">Uncharacterized protein</fullName>
    </submittedName>
</protein>
<name>A0A2G8S9W2_9APHY</name>
<feature type="compositionally biased region" description="Low complexity" evidence="1">
    <location>
        <begin position="1"/>
        <end position="61"/>
    </location>
</feature>
<evidence type="ECO:0000313" key="2">
    <source>
        <dbReference type="EMBL" id="PIL30527.1"/>
    </source>
</evidence>
<dbReference type="Proteomes" id="UP000230002">
    <property type="component" value="Unassembled WGS sequence"/>
</dbReference>
<dbReference type="OrthoDB" id="2803586at2759"/>
<accession>A0A2G8S9W2</accession>
<proteinExistence type="predicted"/>